<keyword evidence="2" id="KW-1185">Reference proteome</keyword>
<proteinExistence type="predicted"/>
<accession>A0A2I0T7I7</accession>
<name>A0A2I0T7I7_LIMLA</name>
<reference evidence="2" key="1">
    <citation type="submission" date="2017-11" db="EMBL/GenBank/DDBJ databases">
        <authorList>
            <person name="Lima N.C."/>
            <person name="Parody-Merino A.M."/>
            <person name="Battley P.F."/>
            <person name="Fidler A.E."/>
            <person name="Prosdocimi F."/>
        </authorList>
    </citation>
    <scope>NUCLEOTIDE SEQUENCE [LARGE SCALE GENOMIC DNA]</scope>
</reference>
<dbReference type="EMBL" id="KZ516285">
    <property type="protein sequence ID" value="PKU29763.1"/>
    <property type="molecule type" value="Genomic_DNA"/>
</dbReference>
<protein>
    <submittedName>
        <fullName evidence="1">Uncharacterized protein</fullName>
    </submittedName>
</protein>
<evidence type="ECO:0000313" key="2">
    <source>
        <dbReference type="Proteomes" id="UP000233556"/>
    </source>
</evidence>
<gene>
    <name evidence="1" type="ORF">llap_19932</name>
</gene>
<evidence type="ECO:0000313" key="1">
    <source>
        <dbReference type="EMBL" id="PKU29763.1"/>
    </source>
</evidence>
<organism evidence="1 2">
    <name type="scientific">Limosa lapponica baueri</name>
    <dbReference type="NCBI Taxonomy" id="1758121"/>
    <lineage>
        <taxon>Eukaryota</taxon>
        <taxon>Metazoa</taxon>
        <taxon>Chordata</taxon>
        <taxon>Craniata</taxon>
        <taxon>Vertebrata</taxon>
        <taxon>Euteleostomi</taxon>
        <taxon>Archelosauria</taxon>
        <taxon>Archosauria</taxon>
        <taxon>Dinosauria</taxon>
        <taxon>Saurischia</taxon>
        <taxon>Theropoda</taxon>
        <taxon>Coelurosauria</taxon>
        <taxon>Aves</taxon>
        <taxon>Neognathae</taxon>
        <taxon>Neoaves</taxon>
        <taxon>Charadriiformes</taxon>
        <taxon>Scolopacidae</taxon>
        <taxon>Limosa</taxon>
    </lineage>
</organism>
<dbReference type="Proteomes" id="UP000233556">
    <property type="component" value="Unassembled WGS sequence"/>
</dbReference>
<sequence>MGEGGLSLEEREQKLHLEEVCDRTHPAQHRKERVLYIMDERPMAGHLHALDIIILEAISKGKKATSKSQWLVVGKACLTSQLAPVMAGVLLWL</sequence>
<dbReference type="AlphaFoldDB" id="A0A2I0T7I7"/>
<reference evidence="2" key="2">
    <citation type="submission" date="2017-12" db="EMBL/GenBank/DDBJ databases">
        <title>Genome sequence of the Bar-tailed Godwit (Limosa lapponica baueri).</title>
        <authorList>
            <person name="Lima N.C.B."/>
            <person name="Parody-Merino A.M."/>
            <person name="Battley P.F."/>
            <person name="Fidler A.E."/>
            <person name="Prosdocimi F."/>
        </authorList>
    </citation>
    <scope>NUCLEOTIDE SEQUENCE [LARGE SCALE GENOMIC DNA]</scope>
</reference>